<evidence type="ECO:0000256" key="2">
    <source>
        <dbReference type="ARBA" id="ARBA00022741"/>
    </source>
</evidence>
<dbReference type="GO" id="GO:0003677">
    <property type="term" value="F:DNA binding"/>
    <property type="evidence" value="ECO:0007669"/>
    <property type="project" value="InterPro"/>
</dbReference>
<dbReference type="Gene3D" id="1.10.10.160">
    <property type="match status" value="1"/>
</dbReference>
<keyword evidence="3 10" id="KW-0378">Hydrolase</keyword>
<evidence type="ECO:0000256" key="5">
    <source>
        <dbReference type="ARBA" id="ARBA00022840"/>
    </source>
</evidence>
<gene>
    <name evidence="13" type="ORF">HJG52_01655</name>
</gene>
<dbReference type="PANTHER" id="PTHR11070">
    <property type="entry name" value="UVRD / RECB / PCRA DNA HELICASE FAMILY MEMBER"/>
    <property type="match status" value="1"/>
</dbReference>
<keyword evidence="14" id="KW-1185">Reference proteome</keyword>
<dbReference type="InterPro" id="IPR014017">
    <property type="entry name" value="DNA_helicase_UvrD-like_C"/>
</dbReference>
<keyword evidence="6" id="KW-0413">Isomerase</keyword>
<evidence type="ECO:0000259" key="11">
    <source>
        <dbReference type="PROSITE" id="PS51198"/>
    </source>
</evidence>
<dbReference type="PROSITE" id="PS51217">
    <property type="entry name" value="UVRD_HELICASE_CTER"/>
    <property type="match status" value="1"/>
</dbReference>
<dbReference type="PANTHER" id="PTHR11070:SF3">
    <property type="entry name" value="DNA 3'-5' HELICASE"/>
    <property type="match status" value="1"/>
</dbReference>
<dbReference type="CDD" id="cd17932">
    <property type="entry name" value="DEXQc_UvrD"/>
    <property type="match status" value="1"/>
</dbReference>
<dbReference type="GO" id="GO:0000725">
    <property type="term" value="P:recombinational repair"/>
    <property type="evidence" value="ECO:0007669"/>
    <property type="project" value="TreeGrafter"/>
</dbReference>
<dbReference type="GO" id="GO:0005524">
    <property type="term" value="F:ATP binding"/>
    <property type="evidence" value="ECO:0007669"/>
    <property type="project" value="UniProtKB-UniRule"/>
</dbReference>
<dbReference type="GO" id="GO:0043138">
    <property type="term" value="F:3'-5' DNA helicase activity"/>
    <property type="evidence" value="ECO:0007669"/>
    <property type="project" value="UniProtKB-EC"/>
</dbReference>
<evidence type="ECO:0000256" key="6">
    <source>
        <dbReference type="ARBA" id="ARBA00023235"/>
    </source>
</evidence>
<evidence type="ECO:0000313" key="14">
    <source>
        <dbReference type="Proteomes" id="UP000588586"/>
    </source>
</evidence>
<dbReference type="EC" id="5.6.2.4" evidence="8"/>
<sequence length="670" mass="73200">MNESEWQVGLDDAQRTAVEHGADPLVIAAGAGTGKTRVLTARVARLLEGGVPPERILLLTFTRRAAAAMTERAAAQCGDPSAAGRLWSGTFHAVAHRIVAEHTHHLGLEEFSVLDADDVIDLLDLMRAEHGLVGTEHRLPTTMTLADIGSRAVNTGVPTRSVMAEQFPWALEHADAINALLRAYAARKRERGLLDFDDLLLYWRALLADPEVGQRLRARWDWVLVDEYQDVNQIQVDIVRGLRPDGTGLTVVGDDAQAIYGFRGASAGHLSDLARSLPTSTMVRLERNFRSTQEILDLANVARPGELALRLRADRDVERGRPQLHHCQNADDEARGVAEAVLAAHTEGVPLREQAVLMRTGTHSAQLEIELRVRDIPFVKYGGIGYLETAHVRDLLAAFRVATNPADEVAWYRLLTRHRSIGKATARTIAPMLAGGVTDALDTAVAAAPKNARTRLEATLRALADAEQADRVADVVEACHEAVQPLVRQHYADWSRRVVDIERLAEAAARQPDLRSFVAEQTIDPASVAADWAKKPHLDEDYLILSTIHSAKGLEWDVVHLLRACDGALPSDMALTSEAGLAEEQRLFYVALTRARDRLHVHVPARLPTHPTSFNARHVLTKPSRFLSPEAVALMTTRYAADASSSGAAPAPGSPSAPRVTVDTMDHLFA</sequence>
<comment type="catalytic activity">
    <reaction evidence="7">
        <text>Couples ATP hydrolysis with the unwinding of duplex DNA by translocating in the 3'-5' direction.</text>
        <dbReference type="EC" id="5.6.2.4"/>
    </reaction>
</comment>
<evidence type="ECO:0000256" key="10">
    <source>
        <dbReference type="PROSITE-ProRule" id="PRU00560"/>
    </source>
</evidence>
<organism evidence="13 14">
    <name type="scientific">Knoellia koreensis</name>
    <dbReference type="NCBI Taxonomy" id="2730921"/>
    <lineage>
        <taxon>Bacteria</taxon>
        <taxon>Bacillati</taxon>
        <taxon>Actinomycetota</taxon>
        <taxon>Actinomycetes</taxon>
        <taxon>Micrococcales</taxon>
        <taxon>Intrasporangiaceae</taxon>
        <taxon>Knoellia</taxon>
    </lineage>
</organism>
<dbReference type="InterPro" id="IPR014016">
    <property type="entry name" value="UvrD-like_ATP-bd"/>
</dbReference>
<dbReference type="InterPro" id="IPR013986">
    <property type="entry name" value="DExx_box_DNA_helicase_dom_sf"/>
</dbReference>
<dbReference type="InterPro" id="IPR000212">
    <property type="entry name" value="DNA_helicase_UvrD/REP"/>
</dbReference>
<evidence type="ECO:0000256" key="7">
    <source>
        <dbReference type="ARBA" id="ARBA00034617"/>
    </source>
</evidence>
<evidence type="ECO:0000256" key="9">
    <source>
        <dbReference type="ARBA" id="ARBA00048988"/>
    </source>
</evidence>
<dbReference type="Pfam" id="PF00580">
    <property type="entry name" value="UvrD-helicase"/>
    <property type="match status" value="1"/>
</dbReference>
<dbReference type="Gene3D" id="3.40.50.300">
    <property type="entry name" value="P-loop containing nucleotide triphosphate hydrolases"/>
    <property type="match status" value="2"/>
</dbReference>
<evidence type="ECO:0000256" key="1">
    <source>
        <dbReference type="ARBA" id="ARBA00009922"/>
    </source>
</evidence>
<keyword evidence="4 10" id="KW-0347">Helicase</keyword>
<feature type="domain" description="UvrD-like helicase ATP-binding" evidence="11">
    <location>
        <begin position="8"/>
        <end position="292"/>
    </location>
</feature>
<evidence type="ECO:0000313" key="13">
    <source>
        <dbReference type="EMBL" id="NNM44706.1"/>
    </source>
</evidence>
<reference evidence="13 14" key="1">
    <citation type="submission" date="2020-04" db="EMBL/GenBank/DDBJ databases">
        <title>Knoellia sp. isolate from air conditioner.</title>
        <authorList>
            <person name="Chea S."/>
            <person name="Kim D.-U."/>
        </authorList>
    </citation>
    <scope>NUCLEOTIDE SEQUENCE [LARGE SCALE GENOMIC DNA]</scope>
    <source>
        <strain evidence="13 14">DB2414S</strain>
    </source>
</reference>
<dbReference type="AlphaFoldDB" id="A0A849H4K2"/>
<evidence type="ECO:0000256" key="4">
    <source>
        <dbReference type="ARBA" id="ARBA00022806"/>
    </source>
</evidence>
<comment type="catalytic activity">
    <reaction evidence="9">
        <text>ATP + H2O = ADP + phosphate + H(+)</text>
        <dbReference type="Rhea" id="RHEA:13065"/>
        <dbReference type="ChEBI" id="CHEBI:15377"/>
        <dbReference type="ChEBI" id="CHEBI:15378"/>
        <dbReference type="ChEBI" id="CHEBI:30616"/>
        <dbReference type="ChEBI" id="CHEBI:43474"/>
        <dbReference type="ChEBI" id="CHEBI:456216"/>
        <dbReference type="EC" id="5.6.2.4"/>
    </reaction>
</comment>
<keyword evidence="5 10" id="KW-0067">ATP-binding</keyword>
<accession>A0A849H4K2</accession>
<dbReference type="SUPFAM" id="SSF52540">
    <property type="entry name" value="P-loop containing nucleoside triphosphate hydrolases"/>
    <property type="match status" value="1"/>
</dbReference>
<proteinExistence type="inferred from homology"/>
<dbReference type="Proteomes" id="UP000588586">
    <property type="component" value="Unassembled WGS sequence"/>
</dbReference>
<feature type="binding site" evidence="10">
    <location>
        <begin position="29"/>
        <end position="36"/>
    </location>
    <ligand>
        <name>ATP</name>
        <dbReference type="ChEBI" id="CHEBI:30616"/>
    </ligand>
</feature>
<dbReference type="Pfam" id="PF13361">
    <property type="entry name" value="UvrD_C"/>
    <property type="match status" value="1"/>
</dbReference>
<comment type="caution">
    <text evidence="13">The sequence shown here is derived from an EMBL/GenBank/DDBJ whole genome shotgun (WGS) entry which is preliminary data.</text>
</comment>
<dbReference type="GO" id="GO:0016787">
    <property type="term" value="F:hydrolase activity"/>
    <property type="evidence" value="ECO:0007669"/>
    <property type="project" value="UniProtKB-UniRule"/>
</dbReference>
<comment type="similarity">
    <text evidence="1">Belongs to the helicase family. UvrD subfamily.</text>
</comment>
<dbReference type="PROSITE" id="PS51198">
    <property type="entry name" value="UVRD_HELICASE_ATP_BIND"/>
    <property type="match status" value="1"/>
</dbReference>
<keyword evidence="2 10" id="KW-0547">Nucleotide-binding</keyword>
<dbReference type="RefSeq" id="WP_171241834.1">
    <property type="nucleotide sequence ID" value="NZ_JABEPQ010000001.1"/>
</dbReference>
<protein>
    <recommendedName>
        <fullName evidence="8">DNA 3'-5' helicase</fullName>
        <ecNumber evidence="8">5.6.2.4</ecNumber>
    </recommendedName>
</protein>
<evidence type="ECO:0000259" key="12">
    <source>
        <dbReference type="PROSITE" id="PS51217"/>
    </source>
</evidence>
<dbReference type="Gene3D" id="1.10.486.10">
    <property type="entry name" value="PCRA, domain 4"/>
    <property type="match status" value="1"/>
</dbReference>
<name>A0A849H4K2_9MICO</name>
<dbReference type="InterPro" id="IPR027417">
    <property type="entry name" value="P-loop_NTPase"/>
</dbReference>
<dbReference type="GO" id="GO:0005829">
    <property type="term" value="C:cytosol"/>
    <property type="evidence" value="ECO:0007669"/>
    <property type="project" value="TreeGrafter"/>
</dbReference>
<dbReference type="EMBL" id="JABEPQ010000001">
    <property type="protein sequence ID" value="NNM44706.1"/>
    <property type="molecule type" value="Genomic_DNA"/>
</dbReference>
<feature type="domain" description="UvrD-like helicase C-terminal" evidence="12">
    <location>
        <begin position="287"/>
        <end position="553"/>
    </location>
</feature>
<evidence type="ECO:0000256" key="3">
    <source>
        <dbReference type="ARBA" id="ARBA00022801"/>
    </source>
</evidence>
<evidence type="ECO:0000256" key="8">
    <source>
        <dbReference type="ARBA" id="ARBA00034808"/>
    </source>
</evidence>